<dbReference type="AlphaFoldDB" id="A0A1G1W4K1"/>
<organism evidence="1 2">
    <name type="scientific">Candidatus Chisholmbacteria bacterium RIFCSPLOWO2_01_FULL_49_14</name>
    <dbReference type="NCBI Taxonomy" id="1797593"/>
    <lineage>
        <taxon>Bacteria</taxon>
        <taxon>Candidatus Chisholmiibacteriota</taxon>
    </lineage>
</organism>
<protein>
    <submittedName>
        <fullName evidence="1">Uncharacterized protein</fullName>
    </submittedName>
</protein>
<dbReference type="EMBL" id="MHCL01000002">
    <property type="protein sequence ID" value="OGY22520.1"/>
    <property type="molecule type" value="Genomic_DNA"/>
</dbReference>
<accession>A0A1G1W4K1</accession>
<comment type="caution">
    <text evidence="1">The sequence shown here is derived from an EMBL/GenBank/DDBJ whole genome shotgun (WGS) entry which is preliminary data.</text>
</comment>
<name>A0A1G1W4K1_9BACT</name>
<gene>
    <name evidence="1" type="ORF">A3A65_00835</name>
</gene>
<evidence type="ECO:0000313" key="2">
    <source>
        <dbReference type="Proteomes" id="UP000176723"/>
    </source>
</evidence>
<dbReference type="Proteomes" id="UP000176723">
    <property type="component" value="Unassembled WGS sequence"/>
</dbReference>
<sequence>MGTQELSSVSSKEIAAAFDQICKLYTAIGTPEHEAKDEANFSTRILPLLDGHRFLISRNATDEILNVELVWEKEKGQFAFSADKQGLRTFRNGENSIYVGALRHFPGDQEIFQHIIVPMTDWLDRCVDQGEVQTFPENMLLNLRQLELLVDRIPEE</sequence>
<proteinExistence type="predicted"/>
<dbReference type="STRING" id="1797593.A3A65_00835"/>
<evidence type="ECO:0000313" key="1">
    <source>
        <dbReference type="EMBL" id="OGY22520.1"/>
    </source>
</evidence>
<reference evidence="1 2" key="1">
    <citation type="journal article" date="2016" name="Nat. Commun.">
        <title>Thousands of microbial genomes shed light on interconnected biogeochemical processes in an aquifer system.</title>
        <authorList>
            <person name="Anantharaman K."/>
            <person name="Brown C.T."/>
            <person name="Hug L.A."/>
            <person name="Sharon I."/>
            <person name="Castelle C.J."/>
            <person name="Probst A.J."/>
            <person name="Thomas B.C."/>
            <person name="Singh A."/>
            <person name="Wilkins M.J."/>
            <person name="Karaoz U."/>
            <person name="Brodie E.L."/>
            <person name="Williams K.H."/>
            <person name="Hubbard S.S."/>
            <person name="Banfield J.F."/>
        </authorList>
    </citation>
    <scope>NUCLEOTIDE SEQUENCE [LARGE SCALE GENOMIC DNA]</scope>
</reference>